<proteinExistence type="predicted"/>
<dbReference type="EMBL" id="CP003600">
    <property type="protein sequence ID" value="AFY95122.1"/>
    <property type="molecule type" value="Genomic_DNA"/>
</dbReference>
<dbReference type="HOGENOM" id="CLU_3115980_0_0_3"/>
<reference evidence="2 3" key="1">
    <citation type="submission" date="2012-05" db="EMBL/GenBank/DDBJ databases">
        <title>Finished chromosome of genome of Chamaesiphon sp. PCC 6605.</title>
        <authorList>
            <consortium name="US DOE Joint Genome Institute"/>
            <person name="Gugger M."/>
            <person name="Coursin T."/>
            <person name="Rippka R."/>
            <person name="Tandeau De Marsac N."/>
            <person name="Huntemann M."/>
            <person name="Wei C.-L."/>
            <person name="Han J."/>
            <person name="Detter J.C."/>
            <person name="Han C."/>
            <person name="Tapia R."/>
            <person name="Chen A."/>
            <person name="Kyrpides N."/>
            <person name="Mavromatis K."/>
            <person name="Markowitz V."/>
            <person name="Szeto E."/>
            <person name="Ivanova N."/>
            <person name="Pagani I."/>
            <person name="Pati A."/>
            <person name="Goodwin L."/>
            <person name="Nordberg H.P."/>
            <person name="Cantor M.N."/>
            <person name="Hua S.X."/>
            <person name="Woyke T."/>
            <person name="Kerfeld C.A."/>
        </authorList>
    </citation>
    <scope>NUCLEOTIDE SEQUENCE [LARGE SCALE GENOMIC DNA]</scope>
    <source>
        <strain evidence="3">ATCC 27169 / PCC 6605</strain>
    </source>
</reference>
<keyword evidence="1" id="KW-0812">Transmembrane</keyword>
<gene>
    <name evidence="2" type="ORF">Cha6605_4177</name>
</gene>
<evidence type="ECO:0000313" key="3">
    <source>
        <dbReference type="Proteomes" id="UP000010366"/>
    </source>
</evidence>
<protein>
    <submittedName>
        <fullName evidence="2">Uncharacterized protein</fullName>
    </submittedName>
</protein>
<keyword evidence="1" id="KW-1133">Transmembrane helix</keyword>
<dbReference type="STRING" id="1173020.Cha6605_4177"/>
<sequence length="50" mass="5762">MVKKSNKKDIYGQLYFAFKIVIIRAILFSTRSHNGSQSQRGIDRENTIST</sequence>
<evidence type="ECO:0000313" key="2">
    <source>
        <dbReference type="EMBL" id="AFY95122.1"/>
    </source>
</evidence>
<evidence type="ECO:0000256" key="1">
    <source>
        <dbReference type="SAM" id="Phobius"/>
    </source>
</evidence>
<dbReference type="KEGG" id="cmp:Cha6605_4177"/>
<accession>K9UJ32</accession>
<dbReference type="Proteomes" id="UP000010366">
    <property type="component" value="Chromosome"/>
</dbReference>
<feature type="transmembrane region" description="Helical" evidence="1">
    <location>
        <begin position="12"/>
        <end position="30"/>
    </location>
</feature>
<keyword evidence="1" id="KW-0472">Membrane</keyword>
<keyword evidence="3" id="KW-1185">Reference proteome</keyword>
<name>K9UJ32_CHAP6</name>
<dbReference type="AlphaFoldDB" id="K9UJ32"/>
<organism evidence="2 3">
    <name type="scientific">Chamaesiphon minutus (strain ATCC 27169 / PCC 6605)</name>
    <dbReference type="NCBI Taxonomy" id="1173020"/>
    <lineage>
        <taxon>Bacteria</taxon>
        <taxon>Bacillati</taxon>
        <taxon>Cyanobacteriota</taxon>
        <taxon>Cyanophyceae</taxon>
        <taxon>Gomontiellales</taxon>
        <taxon>Chamaesiphonaceae</taxon>
        <taxon>Chamaesiphon</taxon>
    </lineage>
</organism>